<dbReference type="InterPro" id="IPR022675">
    <property type="entry name" value="G6P_DH_C"/>
</dbReference>
<dbReference type="GO" id="GO:0050661">
    <property type="term" value="F:NADP binding"/>
    <property type="evidence" value="ECO:0007669"/>
    <property type="project" value="UniProtKB-UniRule"/>
</dbReference>
<dbReference type="RefSeq" id="WP_130650386.1">
    <property type="nucleotide sequence ID" value="NZ_BMHA01000012.1"/>
</dbReference>
<proteinExistence type="inferred from homology"/>
<evidence type="ECO:0000313" key="11">
    <source>
        <dbReference type="Proteomes" id="UP000650511"/>
    </source>
</evidence>
<dbReference type="EC" id="1.1.1.49" evidence="7"/>
<comment type="pathway">
    <text evidence="1 7">Carbohydrate degradation; pentose phosphate pathway; D-ribulose 5-phosphate from D-glucose 6-phosphate (oxidative stage): step 1/3.</text>
</comment>
<comment type="catalytic activity">
    <reaction evidence="7">
        <text>D-glucose 6-phosphate + NADP(+) = 6-phospho-D-glucono-1,5-lactone + NADPH + H(+)</text>
        <dbReference type="Rhea" id="RHEA:15841"/>
        <dbReference type="ChEBI" id="CHEBI:15378"/>
        <dbReference type="ChEBI" id="CHEBI:57783"/>
        <dbReference type="ChEBI" id="CHEBI:57955"/>
        <dbReference type="ChEBI" id="CHEBI:58349"/>
        <dbReference type="ChEBI" id="CHEBI:61548"/>
        <dbReference type="EC" id="1.1.1.49"/>
    </reaction>
</comment>
<dbReference type="AlphaFoldDB" id="A0A8J3AG51"/>
<dbReference type="SUPFAM" id="SSF55347">
    <property type="entry name" value="Glyceraldehyde-3-phosphate dehydrogenase-like, C-terminal domain"/>
    <property type="match status" value="1"/>
</dbReference>
<reference evidence="10" key="2">
    <citation type="submission" date="2020-09" db="EMBL/GenBank/DDBJ databases">
        <authorList>
            <person name="Sun Q."/>
            <person name="Zhou Y."/>
        </authorList>
    </citation>
    <scope>NUCLEOTIDE SEQUENCE</scope>
    <source>
        <strain evidence="10">CGMCC 1.14988</strain>
    </source>
</reference>
<accession>A0A8J3AG51</accession>
<dbReference type="HAMAP" id="MF_00966">
    <property type="entry name" value="G6PD"/>
    <property type="match status" value="1"/>
</dbReference>
<protein>
    <recommendedName>
        <fullName evidence="7">Glucose-6-phosphate 1-dehydrogenase</fullName>
        <shortName evidence="7">G6PD</shortName>
        <ecNumber evidence="7">1.1.1.49</ecNumber>
    </recommendedName>
</protein>
<dbReference type="Gene3D" id="3.30.360.10">
    <property type="entry name" value="Dihydrodipicolinate Reductase, domain 2"/>
    <property type="match status" value="1"/>
</dbReference>
<feature type="active site" description="Proton acceptor" evidence="7">
    <location>
        <position position="235"/>
    </location>
</feature>
<feature type="binding site" evidence="7">
    <location>
        <position position="143"/>
    </location>
    <ligand>
        <name>NADP(+)</name>
        <dbReference type="ChEBI" id="CHEBI:58349"/>
    </ligand>
</feature>
<evidence type="ECO:0000256" key="4">
    <source>
        <dbReference type="ARBA" id="ARBA00022857"/>
    </source>
</evidence>
<name>A0A8J3AG51_9ACTN</name>
<feature type="binding site" evidence="7">
    <location>
        <position position="177"/>
    </location>
    <ligand>
        <name>substrate</name>
    </ligand>
</feature>
<organism evidence="10 11">
    <name type="scientific">Egicoccus halophilus</name>
    <dbReference type="NCBI Taxonomy" id="1670830"/>
    <lineage>
        <taxon>Bacteria</taxon>
        <taxon>Bacillati</taxon>
        <taxon>Actinomycetota</taxon>
        <taxon>Nitriliruptoria</taxon>
        <taxon>Egicoccales</taxon>
        <taxon>Egicoccaceae</taxon>
        <taxon>Egicoccus</taxon>
    </lineage>
</organism>
<feature type="binding site" evidence="7">
    <location>
        <position position="211"/>
    </location>
    <ligand>
        <name>substrate</name>
    </ligand>
</feature>
<evidence type="ECO:0000256" key="7">
    <source>
        <dbReference type="HAMAP-Rule" id="MF_00966"/>
    </source>
</evidence>
<dbReference type="PIRSF" id="PIRSF000110">
    <property type="entry name" value="G6PD"/>
    <property type="match status" value="1"/>
</dbReference>
<evidence type="ECO:0000256" key="6">
    <source>
        <dbReference type="ARBA" id="ARBA00023277"/>
    </source>
</evidence>
<evidence type="ECO:0000256" key="2">
    <source>
        <dbReference type="ARBA" id="ARBA00009975"/>
    </source>
</evidence>
<evidence type="ECO:0000256" key="3">
    <source>
        <dbReference type="ARBA" id="ARBA00022526"/>
    </source>
</evidence>
<dbReference type="Gene3D" id="3.40.50.720">
    <property type="entry name" value="NAD(P)-binding Rossmann-like Domain"/>
    <property type="match status" value="1"/>
</dbReference>
<dbReference type="PANTHER" id="PTHR23429">
    <property type="entry name" value="GLUCOSE-6-PHOSPHATE 1-DEHYDROGENASE G6PD"/>
    <property type="match status" value="1"/>
</dbReference>
<feature type="binding site" evidence="7">
    <location>
        <position position="321"/>
    </location>
    <ligand>
        <name>substrate</name>
    </ligand>
</feature>
<evidence type="ECO:0000256" key="1">
    <source>
        <dbReference type="ARBA" id="ARBA00004937"/>
    </source>
</evidence>
<evidence type="ECO:0000256" key="5">
    <source>
        <dbReference type="ARBA" id="ARBA00023002"/>
    </source>
</evidence>
<dbReference type="SUPFAM" id="SSF51735">
    <property type="entry name" value="NAD(P)-binding Rossmann-fold domains"/>
    <property type="match status" value="1"/>
</dbReference>
<gene>
    <name evidence="7 10" type="primary">zwf</name>
    <name evidence="10" type="ORF">GCM10011354_29830</name>
</gene>
<dbReference type="InterPro" id="IPR022674">
    <property type="entry name" value="G6P_DH_NAD-bd"/>
</dbReference>
<dbReference type="OrthoDB" id="9802739at2"/>
<keyword evidence="11" id="KW-1185">Reference proteome</keyword>
<dbReference type="EMBL" id="BMHA01000012">
    <property type="protein sequence ID" value="GGI08588.1"/>
    <property type="molecule type" value="Genomic_DNA"/>
</dbReference>
<dbReference type="GO" id="GO:0004345">
    <property type="term" value="F:glucose-6-phosphate dehydrogenase activity"/>
    <property type="evidence" value="ECO:0007669"/>
    <property type="project" value="UniProtKB-UniRule"/>
</dbReference>
<feature type="binding site" evidence="7">
    <location>
        <begin position="18"/>
        <end position="25"/>
    </location>
    <ligand>
        <name>NADP(+)</name>
        <dbReference type="ChEBI" id="CHEBI:58349"/>
    </ligand>
</feature>
<dbReference type="Proteomes" id="UP000650511">
    <property type="component" value="Unassembled WGS sequence"/>
</dbReference>
<keyword evidence="5 7" id="KW-0560">Oxidoreductase</keyword>
<dbReference type="PANTHER" id="PTHR23429:SF0">
    <property type="entry name" value="GLUCOSE-6-PHOSPHATE 1-DEHYDROGENASE"/>
    <property type="match status" value="1"/>
</dbReference>
<comment type="caution">
    <text evidence="7">Lacks conserved residue(s) required for the propagation of feature annotation.</text>
</comment>
<dbReference type="PROSITE" id="PS00069">
    <property type="entry name" value="G6P_DEHYDROGENASE"/>
    <property type="match status" value="1"/>
</dbReference>
<dbReference type="InterPro" id="IPR036291">
    <property type="entry name" value="NAD(P)-bd_dom_sf"/>
</dbReference>
<dbReference type="Pfam" id="PF00479">
    <property type="entry name" value="G6PD_N"/>
    <property type="match status" value="1"/>
</dbReference>
<comment type="similarity">
    <text evidence="2 7">Belongs to the glucose-6-phosphate dehydrogenase family.</text>
</comment>
<feature type="domain" description="Glucose-6-phosphate dehydrogenase C-terminal" evidence="9">
    <location>
        <begin position="184"/>
        <end position="459"/>
    </location>
</feature>
<dbReference type="GO" id="GO:0009051">
    <property type="term" value="P:pentose-phosphate shunt, oxidative branch"/>
    <property type="evidence" value="ECO:0007669"/>
    <property type="project" value="TreeGrafter"/>
</dbReference>
<dbReference type="UniPathway" id="UPA00115">
    <property type="reaction ID" value="UER00408"/>
</dbReference>
<dbReference type="GO" id="GO:0005829">
    <property type="term" value="C:cytosol"/>
    <property type="evidence" value="ECO:0007669"/>
    <property type="project" value="TreeGrafter"/>
</dbReference>
<dbReference type="GO" id="GO:0006006">
    <property type="term" value="P:glucose metabolic process"/>
    <property type="evidence" value="ECO:0007669"/>
    <property type="project" value="UniProtKB-KW"/>
</dbReference>
<feature type="domain" description="Glucose-6-phosphate dehydrogenase NAD-binding" evidence="8">
    <location>
        <begin position="15"/>
        <end position="180"/>
    </location>
</feature>
<sequence length="471" mass="52048">MTPPRDDTGTSDALVLFGATGDLARKKLFPALHRLAELDRLPPVVVGIGRSPWDVARLRDHAASELDTSTPARAAAWERLSAALRYVGGEYRDPDTYARLRTALDGARRPLFYLAVPPSVFETVVGGIADAGLAHAARVVVEKPFGRDLASARRLNACVLARFDESQVFRIDHFLGKEEVLDLLVLRFANVFLEPIWNRQYVDHVQITMAEDFGVEGRGGFYDEVGTLRDVVQNHLFELLTLLAMEPPGGSDAAAFRDERFKVLRAMPDLRPDAVVRGQVDGFRDEPGVAADSDTETFVAARVLVDNWRWAGVPFYLRAGKSLAVTATEIVVEFKRPPRLFFAPSDGGPPHPNHLRFRVKPDEQLTWTVQTKQPGEELHSRPIDLAYAYDPHRDGPRDDAYARLLGDAMEGDQRLFARADAVEESWRILAPVLESPPATHLYRPGSFGPAAADGLFPGADHWHDPVVDGGG</sequence>
<dbReference type="NCBIfam" id="TIGR00871">
    <property type="entry name" value="zwf"/>
    <property type="match status" value="1"/>
</dbReference>
<keyword evidence="6 7" id="KW-0119">Carbohydrate metabolism</keyword>
<feature type="binding site" evidence="7">
    <location>
        <position position="173"/>
    </location>
    <ligand>
        <name>substrate</name>
    </ligand>
</feature>
<dbReference type="InterPro" id="IPR001282">
    <property type="entry name" value="G6P_DH"/>
</dbReference>
<feature type="binding site" evidence="7">
    <location>
        <position position="50"/>
    </location>
    <ligand>
        <name>NADP(+)</name>
        <dbReference type="ChEBI" id="CHEBI:58349"/>
    </ligand>
</feature>
<feature type="binding site" evidence="7">
    <location>
        <position position="230"/>
    </location>
    <ligand>
        <name>substrate</name>
    </ligand>
</feature>
<evidence type="ECO:0000259" key="9">
    <source>
        <dbReference type="Pfam" id="PF02781"/>
    </source>
</evidence>
<comment type="function">
    <text evidence="7">Catalyzes the oxidation of glucose 6-phosphate to 6-phosphogluconolactone.</text>
</comment>
<dbReference type="Pfam" id="PF02781">
    <property type="entry name" value="G6PD_C"/>
    <property type="match status" value="1"/>
</dbReference>
<dbReference type="InterPro" id="IPR019796">
    <property type="entry name" value="G6P_DH_AS"/>
</dbReference>
<keyword evidence="4 7" id="KW-0521">NADP</keyword>
<dbReference type="PRINTS" id="PR00079">
    <property type="entry name" value="G6PDHDRGNASE"/>
</dbReference>
<reference evidence="10" key="1">
    <citation type="journal article" date="2014" name="Int. J. Syst. Evol. Microbiol.">
        <title>Complete genome sequence of Corynebacterium casei LMG S-19264T (=DSM 44701T), isolated from a smear-ripened cheese.</title>
        <authorList>
            <consortium name="US DOE Joint Genome Institute (JGI-PGF)"/>
            <person name="Walter F."/>
            <person name="Albersmeier A."/>
            <person name="Kalinowski J."/>
            <person name="Ruckert C."/>
        </authorList>
    </citation>
    <scope>NUCLEOTIDE SEQUENCE</scope>
    <source>
        <strain evidence="10">CGMCC 1.14988</strain>
    </source>
</reference>
<keyword evidence="3 7" id="KW-0313">Glucose metabolism</keyword>
<evidence type="ECO:0000259" key="8">
    <source>
        <dbReference type="Pfam" id="PF00479"/>
    </source>
</evidence>
<comment type="caution">
    <text evidence="10">The sequence shown here is derived from an EMBL/GenBank/DDBJ whole genome shotgun (WGS) entry which is preliminary data.</text>
</comment>
<evidence type="ECO:0000313" key="10">
    <source>
        <dbReference type="EMBL" id="GGI08588.1"/>
    </source>
</evidence>